<dbReference type="Proteomes" id="UP000759256">
    <property type="component" value="Unassembled WGS sequence"/>
</dbReference>
<feature type="domain" description="ATPase dynein-related AAA" evidence="1">
    <location>
        <begin position="324"/>
        <end position="489"/>
    </location>
</feature>
<dbReference type="PANTHER" id="PTHR37291:SF1">
    <property type="entry name" value="TYPE IV METHYL-DIRECTED RESTRICTION ENZYME ECOKMCRB SUBUNIT"/>
    <property type="match status" value="1"/>
</dbReference>
<dbReference type="InterPro" id="IPR011704">
    <property type="entry name" value="ATPase_dyneun-rel_AAA"/>
</dbReference>
<evidence type="ECO:0000259" key="1">
    <source>
        <dbReference type="Pfam" id="PF07728"/>
    </source>
</evidence>
<sequence length="628" mass="73145">MPFLFWRKNKITMDIREYLKELNAREDSDCWYIVKQETKFENVLGAAKLFSEYLNTNGKSILNYFNEHKNESNKKMNYRILSNAYNYGLLANNVEGAIKYDNAKITNVFKTIEFYKQLAVAQPYYAQIQMSIIKQMQLEKLFVSNKYDNPQKNNSNSQKRNFRLFPVPIVYKILLELKDKYKIDSISKLQFITLVSTIKSYDDVSQAVEFIKETSTSDEFNDSLKELQPKFDNRVLKVIGQLTTISSSKDSISLNETYIDDIRNKTTIFFEEINSYNNITDSEYDSLLTNTVELWDWYIVKEIPLSLKNNEQNRIKTGYNAIYYGAPGTGKSYQVNELIKKVYPDYGSDKDNDYVFRVTLHPEYTYTDFVGQILPSTDMDGKVRYDFTPNVFTLALKSAYENPDKEIYLILEEMSRANVAAVFGDLFQLLDRKKGGASEYSINNTDIARYIYFDPNHPVFLPSNMIIIGTVNTSDQNVFVMDTAFKRRFNWKYVSTNEGTESKDFINPIIKIDNETSVKWKEFYQTLNEFIVGDLDLSEDKQIGPYFIKFKNADSNEAHKLVRDKLLQYLWEDVNQATYSSSKGLFKDKKEIPGFSTLYEKFDRGEPVFSSDFKDKLGVKSNVAQEID</sequence>
<comment type="caution">
    <text evidence="2">The sequence shown here is derived from an EMBL/GenBank/DDBJ whole genome shotgun (WGS) entry which is preliminary data.</text>
</comment>
<gene>
    <name evidence="2" type="ORF">K8V06_09365</name>
</gene>
<reference evidence="2" key="1">
    <citation type="journal article" date="2021" name="PeerJ">
        <title>Extensive microbial diversity within the chicken gut microbiome revealed by metagenomics and culture.</title>
        <authorList>
            <person name="Gilroy R."/>
            <person name="Ravi A."/>
            <person name="Getino M."/>
            <person name="Pursley I."/>
            <person name="Horton D.L."/>
            <person name="Alikhan N.F."/>
            <person name="Baker D."/>
            <person name="Gharbi K."/>
            <person name="Hall N."/>
            <person name="Watson M."/>
            <person name="Adriaenssens E.M."/>
            <person name="Foster-Nyarko E."/>
            <person name="Jarju S."/>
            <person name="Secka A."/>
            <person name="Antonio M."/>
            <person name="Oren A."/>
            <person name="Chaudhuri R.R."/>
            <person name="La Ragione R."/>
            <person name="Hildebrand F."/>
            <person name="Pallen M.J."/>
        </authorList>
    </citation>
    <scope>NUCLEOTIDE SEQUENCE</scope>
    <source>
        <strain evidence="2">CHK189-29639</strain>
    </source>
</reference>
<dbReference type="AlphaFoldDB" id="A0A921LL65"/>
<dbReference type="InterPro" id="IPR052934">
    <property type="entry name" value="Methyl-DNA_Rec/Restrict_Enz"/>
</dbReference>
<dbReference type="GO" id="GO:0005524">
    <property type="term" value="F:ATP binding"/>
    <property type="evidence" value="ECO:0007669"/>
    <property type="project" value="InterPro"/>
</dbReference>
<dbReference type="InterPro" id="IPR027417">
    <property type="entry name" value="P-loop_NTPase"/>
</dbReference>
<dbReference type="Gene3D" id="3.40.50.300">
    <property type="entry name" value="P-loop containing nucleotide triphosphate hydrolases"/>
    <property type="match status" value="1"/>
</dbReference>
<accession>A0A921LL65</accession>
<evidence type="ECO:0000313" key="3">
    <source>
        <dbReference type="Proteomes" id="UP000759256"/>
    </source>
</evidence>
<dbReference type="SUPFAM" id="SSF52540">
    <property type="entry name" value="P-loop containing nucleoside triphosphate hydrolases"/>
    <property type="match status" value="1"/>
</dbReference>
<dbReference type="Pfam" id="PF07728">
    <property type="entry name" value="AAA_5"/>
    <property type="match status" value="1"/>
</dbReference>
<evidence type="ECO:0000313" key="2">
    <source>
        <dbReference type="EMBL" id="HJG16326.1"/>
    </source>
</evidence>
<organism evidence="2 3">
    <name type="scientific">Ligilactobacillus salivarius</name>
    <dbReference type="NCBI Taxonomy" id="1624"/>
    <lineage>
        <taxon>Bacteria</taxon>
        <taxon>Bacillati</taxon>
        <taxon>Bacillota</taxon>
        <taxon>Bacilli</taxon>
        <taxon>Lactobacillales</taxon>
        <taxon>Lactobacillaceae</taxon>
        <taxon>Ligilactobacillus</taxon>
    </lineage>
</organism>
<dbReference type="PANTHER" id="PTHR37291">
    <property type="entry name" value="5-METHYLCYTOSINE-SPECIFIC RESTRICTION ENZYME B"/>
    <property type="match status" value="1"/>
</dbReference>
<proteinExistence type="predicted"/>
<protein>
    <submittedName>
        <fullName evidence="2">AAA family ATPase</fullName>
    </submittedName>
</protein>
<name>A0A921LL65_9LACO</name>
<dbReference type="GO" id="GO:0016887">
    <property type="term" value="F:ATP hydrolysis activity"/>
    <property type="evidence" value="ECO:0007669"/>
    <property type="project" value="InterPro"/>
</dbReference>
<dbReference type="EMBL" id="DYVK01000093">
    <property type="protein sequence ID" value="HJG16326.1"/>
    <property type="molecule type" value="Genomic_DNA"/>
</dbReference>
<reference evidence="2" key="2">
    <citation type="submission" date="2021-09" db="EMBL/GenBank/DDBJ databases">
        <authorList>
            <person name="Gilroy R."/>
        </authorList>
    </citation>
    <scope>NUCLEOTIDE SEQUENCE</scope>
    <source>
        <strain evidence="2">CHK189-29639</strain>
    </source>
</reference>